<name>A0A499PLE1_9CLOS</name>
<sequence>MPILQYGEYADEVLIYFYGRKGSRSLFDHVLARAREIILFDSGFPVNIVMKGAGRLTITNIINGLIVYTGTLTNREILGGTILYVLGALENTIYSADRTLRNFANSGFYLSWVNSNLGNDVTHLETQYPQLNQNEIEQCRNIAANKHEVYKKFYVLVGCYLRRVPTDGDFSSTASIPIVESKAANEAAELLQKPMPLFVKDFLTSMVESERKLSDSATSAKFLPIKPFSNNISSIFDVKIGKVLATDLNDWLIVTMADLKPRKYDYEDRYLWYLRSANKVRNRLHFWFGHEQTHTSKYIRGKMMILKSDKLHSIEAFFEDRLETDKGKSKLISTKELVDEINVLILNEWKSEFGDYEAPRFYVICCYLLYLSIHGTNYRRVHPHLIQWEILINGYFVKISPDKLTRMINTQYRGLNAVRLWARYYSSVTFYIRKMNDINTNNWDRFVDVPQYLCYDVVTYVSPELLTYEEYVAVCMISDFIRNNKRTSRGNILTY</sequence>
<evidence type="ECO:0000313" key="2">
    <source>
        <dbReference type="Proteomes" id="UP000502394"/>
    </source>
</evidence>
<dbReference type="EMBL" id="MF198462">
    <property type="protein sequence ID" value="AVN99311.1"/>
    <property type="molecule type" value="Genomic_RNA"/>
</dbReference>
<reference evidence="1" key="1">
    <citation type="journal article" date="2018" name="Plant Dis.">
        <title>Discovery of Viruses and Virus-Like Pathogens in Pistachio using High-Throughput Sequencing.</title>
        <authorList>
            <person name="Al Rwahnih M."/>
            <person name="Rowhani A."/>
            <person name="Westrick N."/>
            <person name="Stevens K."/>
            <person name="Diaz-Lara A."/>
            <person name="Trouillas F.P."/>
            <person name="Preece J."/>
            <person name="Kallsen C."/>
            <person name="Farrar K."/>
            <person name="Golino D."/>
        </authorList>
    </citation>
    <scope>NUCLEOTIDE SEQUENCE [LARGE SCALE GENOMIC DNA]</scope>
    <source>
        <strain evidence="1">W10</strain>
    </source>
</reference>
<organism evidence="1">
    <name type="scientific">Pistachio ampelovirus A</name>
    <dbReference type="NCBI Taxonomy" id="2093224"/>
    <lineage>
        <taxon>Viruses</taxon>
        <taxon>Riboviria</taxon>
        <taxon>Orthornavirae</taxon>
        <taxon>Kitrinoviricota</taxon>
        <taxon>Alsuviricetes</taxon>
        <taxon>Martellivirales</taxon>
        <taxon>Closteroviridae</taxon>
        <taxon>Ampelovirus</taxon>
        <taxon>Ampelovirus pistaciae</taxon>
    </lineage>
</organism>
<dbReference type="GeneID" id="65102033"/>
<accession>A0A499PLE1</accession>
<keyword evidence="2" id="KW-1185">Reference proteome</keyword>
<proteinExistence type="predicted"/>
<protein>
    <submittedName>
        <fullName evidence="1">Hsp90</fullName>
    </submittedName>
</protein>
<evidence type="ECO:0000313" key="1">
    <source>
        <dbReference type="EMBL" id="AVN99311.1"/>
    </source>
</evidence>
<dbReference type="KEGG" id="vg:65102033"/>
<dbReference type="Proteomes" id="UP000502394">
    <property type="component" value="Segment"/>
</dbReference>
<dbReference type="RefSeq" id="YP_010086803.1">
    <property type="nucleotide sequence ID" value="NC_055482.1"/>
</dbReference>